<dbReference type="RefSeq" id="WP_129560409.1">
    <property type="nucleotide sequence ID" value="NZ_NAIA01000003.1"/>
</dbReference>
<organism evidence="2 3">
    <name type="scientific">Polynucleobacter hirudinilacicola</name>
    <dbReference type="NCBI Taxonomy" id="1743166"/>
    <lineage>
        <taxon>Bacteria</taxon>
        <taxon>Pseudomonadati</taxon>
        <taxon>Pseudomonadota</taxon>
        <taxon>Betaproteobacteria</taxon>
        <taxon>Burkholderiales</taxon>
        <taxon>Burkholderiaceae</taxon>
        <taxon>Polynucleobacter</taxon>
    </lineage>
</organism>
<feature type="transmembrane region" description="Helical" evidence="1">
    <location>
        <begin position="7"/>
        <end position="27"/>
    </location>
</feature>
<name>A0A210RVX2_9BURK</name>
<dbReference type="OrthoDB" id="8902023at2"/>
<feature type="transmembrane region" description="Helical" evidence="1">
    <location>
        <begin position="70"/>
        <end position="92"/>
    </location>
</feature>
<dbReference type="Proteomes" id="UP000196880">
    <property type="component" value="Unassembled WGS sequence"/>
</dbReference>
<accession>A0A210RVX2</accession>
<proteinExistence type="predicted"/>
<keyword evidence="1" id="KW-1133">Transmembrane helix</keyword>
<keyword evidence="3" id="KW-1185">Reference proteome</keyword>
<dbReference type="EMBL" id="NAIA01000003">
    <property type="protein sequence ID" value="OWF65104.1"/>
    <property type="molecule type" value="Genomic_DNA"/>
</dbReference>
<gene>
    <name evidence="2" type="ORF">B6A14_04635</name>
</gene>
<reference evidence="2 3" key="1">
    <citation type="submission" date="2017-03" db="EMBL/GenBank/DDBJ databases">
        <title>New species Polynucleobacter sp. MWH-EgelM1-30-B4.</title>
        <authorList>
            <person name="Hahn M.W."/>
        </authorList>
    </citation>
    <scope>NUCLEOTIDE SEQUENCE [LARGE SCALE GENOMIC DNA]</scope>
    <source>
        <strain evidence="2 3">MWH-EgelM1-30-B4</strain>
    </source>
</reference>
<evidence type="ECO:0000313" key="2">
    <source>
        <dbReference type="EMBL" id="OWF65104.1"/>
    </source>
</evidence>
<sequence length="206" mass="23065">MSGLMDFLSGVSFFGLSGYELLAIYTLPGVSYALFHLAKEYLNRPSKFARGMLAAIGKKRSVADHLINGFAYTIAFLCIAFGWPLFGIWAIFQSRKEAALEIERNKPDFNCLPEHLICKVDPHDAEIASYVVDPLGTVPPLPFGHLNQGWVNFLTEMLEPEDEMWSFYIPKGGEQGKHRFAASSAIRGYAKVCNGEILGEFIYERD</sequence>
<evidence type="ECO:0000313" key="3">
    <source>
        <dbReference type="Proteomes" id="UP000196880"/>
    </source>
</evidence>
<keyword evidence="1" id="KW-0472">Membrane</keyword>
<comment type="caution">
    <text evidence="2">The sequence shown here is derived from an EMBL/GenBank/DDBJ whole genome shotgun (WGS) entry which is preliminary data.</text>
</comment>
<evidence type="ECO:0000256" key="1">
    <source>
        <dbReference type="SAM" id="Phobius"/>
    </source>
</evidence>
<dbReference type="AlphaFoldDB" id="A0A210RVX2"/>
<protein>
    <submittedName>
        <fullName evidence="2">Uncharacterized protein</fullName>
    </submittedName>
</protein>
<keyword evidence="1" id="KW-0812">Transmembrane</keyword>